<reference evidence="7 8" key="1">
    <citation type="submission" date="2016-09" db="EMBL/GenBank/DDBJ databases">
        <title>Rhizobium sp. nov., a novel species isolated from the rice rhizosphere.</title>
        <authorList>
            <person name="Zhao J."/>
            <person name="Zhang X."/>
        </authorList>
    </citation>
    <scope>NUCLEOTIDE SEQUENCE [LARGE SCALE GENOMIC DNA]</scope>
    <source>
        <strain evidence="7 8">MH17</strain>
    </source>
</reference>
<comment type="catalytic activity">
    <reaction evidence="5">
        <text>3'-dephospho-CoA + ATP = ADP + CoA + H(+)</text>
        <dbReference type="Rhea" id="RHEA:18245"/>
        <dbReference type="ChEBI" id="CHEBI:15378"/>
        <dbReference type="ChEBI" id="CHEBI:30616"/>
        <dbReference type="ChEBI" id="CHEBI:57287"/>
        <dbReference type="ChEBI" id="CHEBI:57328"/>
        <dbReference type="ChEBI" id="CHEBI:456216"/>
        <dbReference type="EC" id="2.7.1.24"/>
    </reaction>
</comment>
<keyword evidence="5" id="KW-0808">Transferase</keyword>
<dbReference type="HAMAP" id="MF_00376">
    <property type="entry name" value="Dephospho_CoA_kinase"/>
    <property type="match status" value="1"/>
</dbReference>
<dbReference type="InterPro" id="IPR001977">
    <property type="entry name" value="Depp_CoAkinase"/>
</dbReference>
<dbReference type="CDD" id="cd02022">
    <property type="entry name" value="DPCK"/>
    <property type="match status" value="1"/>
</dbReference>
<dbReference type="GO" id="GO:0005524">
    <property type="term" value="F:ATP binding"/>
    <property type="evidence" value="ECO:0007669"/>
    <property type="project" value="UniProtKB-UniRule"/>
</dbReference>
<gene>
    <name evidence="5" type="primary">coaE</name>
    <name evidence="7" type="ORF">BJF92_09785</name>
</gene>
<dbReference type="SUPFAM" id="SSF52540">
    <property type="entry name" value="P-loop containing nucleoside triphosphate hydrolases"/>
    <property type="match status" value="1"/>
</dbReference>
<dbReference type="GO" id="GO:0004140">
    <property type="term" value="F:dephospho-CoA kinase activity"/>
    <property type="evidence" value="ECO:0007669"/>
    <property type="project" value="UniProtKB-UniRule"/>
</dbReference>
<keyword evidence="2 5" id="KW-0547">Nucleotide-binding</keyword>
<evidence type="ECO:0000256" key="5">
    <source>
        <dbReference type="HAMAP-Rule" id="MF_00376"/>
    </source>
</evidence>
<dbReference type="STRING" id="1672749.BJF92_09785"/>
<keyword evidence="3 5" id="KW-0067">ATP-binding</keyword>
<keyword evidence="4 5" id="KW-0173">Coenzyme A biosynthesis</keyword>
<name>A0A1Q9AGI1_9HYPH</name>
<evidence type="ECO:0000256" key="2">
    <source>
        <dbReference type="ARBA" id="ARBA00022741"/>
    </source>
</evidence>
<comment type="subcellular location">
    <subcellularLocation>
        <location evidence="5">Cytoplasm</location>
    </subcellularLocation>
</comment>
<evidence type="ECO:0000313" key="7">
    <source>
        <dbReference type="EMBL" id="OLP54083.1"/>
    </source>
</evidence>
<dbReference type="EC" id="2.7.1.24" evidence="5 6"/>
<comment type="caution">
    <text evidence="5">Lacks conserved residue(s) required for the propagation of feature annotation.</text>
</comment>
<dbReference type="InterPro" id="IPR027417">
    <property type="entry name" value="P-loop_NTPase"/>
</dbReference>
<keyword evidence="5 7" id="KW-0418">Kinase</keyword>
<sequence length="183" mass="19388">MGKSTTAGFFAALGVPVNDADAVVHALYRGEAVAPVEAAFPGVTADGVVDRVKLAQVLTRDPAGFKRLEAIVHPLVRAREAAFLAEHRALGTPLVVLDIPLLFETGAQDRVDRIVVVTCSPEIQRARVLQRPGMTEEKFALILARQVPDAVKREGADYIIDTGLGLDAARAAVAAIVKECADA</sequence>
<dbReference type="Gene3D" id="3.40.50.300">
    <property type="entry name" value="P-loop containing nucleotide triphosphate hydrolases"/>
    <property type="match status" value="1"/>
</dbReference>
<keyword evidence="5" id="KW-0963">Cytoplasm</keyword>
<organism evidence="7 8">
    <name type="scientific">Xaviernesmea rhizosphaerae</name>
    <dbReference type="NCBI Taxonomy" id="1672749"/>
    <lineage>
        <taxon>Bacteria</taxon>
        <taxon>Pseudomonadati</taxon>
        <taxon>Pseudomonadota</taxon>
        <taxon>Alphaproteobacteria</taxon>
        <taxon>Hyphomicrobiales</taxon>
        <taxon>Rhizobiaceae</taxon>
        <taxon>Rhizobium/Agrobacterium group</taxon>
        <taxon>Xaviernesmea</taxon>
    </lineage>
</organism>
<evidence type="ECO:0000256" key="1">
    <source>
        <dbReference type="ARBA" id="ARBA00009018"/>
    </source>
</evidence>
<comment type="function">
    <text evidence="5">Catalyzes the phosphorylation of the 3'-hydroxyl group of dephosphocoenzyme A to form coenzyme A.</text>
</comment>
<protein>
    <recommendedName>
        <fullName evidence="5 6">Dephospho-CoA kinase</fullName>
        <ecNumber evidence="5 6">2.7.1.24</ecNumber>
    </recommendedName>
    <alternativeName>
        <fullName evidence="5">Dephosphocoenzyme A kinase</fullName>
    </alternativeName>
</protein>
<dbReference type="PROSITE" id="PS51219">
    <property type="entry name" value="DPCK"/>
    <property type="match status" value="1"/>
</dbReference>
<comment type="similarity">
    <text evidence="1 5">Belongs to the CoaE family.</text>
</comment>
<accession>A0A1Q9AGI1</accession>
<dbReference type="PANTHER" id="PTHR10695">
    <property type="entry name" value="DEPHOSPHO-COA KINASE-RELATED"/>
    <property type="match status" value="1"/>
</dbReference>
<dbReference type="PANTHER" id="PTHR10695:SF46">
    <property type="entry name" value="BIFUNCTIONAL COENZYME A SYNTHASE-RELATED"/>
    <property type="match status" value="1"/>
</dbReference>
<comment type="caution">
    <text evidence="7">The sequence shown here is derived from an EMBL/GenBank/DDBJ whole genome shotgun (WGS) entry which is preliminary data.</text>
</comment>
<dbReference type="Proteomes" id="UP000186143">
    <property type="component" value="Unassembled WGS sequence"/>
</dbReference>
<dbReference type="UniPathway" id="UPA00241">
    <property type="reaction ID" value="UER00356"/>
</dbReference>
<evidence type="ECO:0000256" key="6">
    <source>
        <dbReference type="NCBIfam" id="TIGR00152"/>
    </source>
</evidence>
<dbReference type="NCBIfam" id="TIGR00152">
    <property type="entry name" value="dephospho-CoA kinase"/>
    <property type="match status" value="1"/>
</dbReference>
<dbReference type="EMBL" id="MKIO01000037">
    <property type="protein sequence ID" value="OLP54083.1"/>
    <property type="molecule type" value="Genomic_DNA"/>
</dbReference>
<evidence type="ECO:0000256" key="3">
    <source>
        <dbReference type="ARBA" id="ARBA00022840"/>
    </source>
</evidence>
<dbReference type="GO" id="GO:0015937">
    <property type="term" value="P:coenzyme A biosynthetic process"/>
    <property type="evidence" value="ECO:0007669"/>
    <property type="project" value="UniProtKB-UniRule"/>
</dbReference>
<dbReference type="GO" id="GO:0005737">
    <property type="term" value="C:cytoplasm"/>
    <property type="evidence" value="ECO:0007669"/>
    <property type="project" value="UniProtKB-SubCell"/>
</dbReference>
<proteinExistence type="inferred from homology"/>
<evidence type="ECO:0000313" key="8">
    <source>
        <dbReference type="Proteomes" id="UP000186143"/>
    </source>
</evidence>
<comment type="pathway">
    <text evidence="5">Cofactor biosynthesis; coenzyme A biosynthesis; CoA from (R)-pantothenate: step 5/5.</text>
</comment>
<dbReference type="Pfam" id="PF01121">
    <property type="entry name" value="CoaE"/>
    <property type="match status" value="1"/>
</dbReference>
<dbReference type="AlphaFoldDB" id="A0A1Q9AGI1"/>
<evidence type="ECO:0000256" key="4">
    <source>
        <dbReference type="ARBA" id="ARBA00022993"/>
    </source>
</evidence>